<accession>A0A2P5C484</accession>
<sequence>SKIFDQVEKIKSDGSSAGKTAGYVRLGSKFSITVERHLKISTGGFNPSRIVRQQWNGDSTPVEMFDWGRNFSATG</sequence>
<feature type="non-terminal residue" evidence="1">
    <location>
        <position position="1"/>
    </location>
</feature>
<dbReference type="EMBL" id="JXTC01000415">
    <property type="protein sequence ID" value="PON55882.1"/>
    <property type="molecule type" value="Genomic_DNA"/>
</dbReference>
<keyword evidence="2" id="KW-1185">Reference proteome</keyword>
<evidence type="ECO:0000313" key="1">
    <source>
        <dbReference type="EMBL" id="PON55882.1"/>
    </source>
</evidence>
<dbReference type="InParanoid" id="A0A2P5C484"/>
<organism evidence="1 2">
    <name type="scientific">Trema orientale</name>
    <name type="common">Charcoal tree</name>
    <name type="synonym">Celtis orientalis</name>
    <dbReference type="NCBI Taxonomy" id="63057"/>
    <lineage>
        <taxon>Eukaryota</taxon>
        <taxon>Viridiplantae</taxon>
        <taxon>Streptophyta</taxon>
        <taxon>Embryophyta</taxon>
        <taxon>Tracheophyta</taxon>
        <taxon>Spermatophyta</taxon>
        <taxon>Magnoliopsida</taxon>
        <taxon>eudicotyledons</taxon>
        <taxon>Gunneridae</taxon>
        <taxon>Pentapetalae</taxon>
        <taxon>rosids</taxon>
        <taxon>fabids</taxon>
        <taxon>Rosales</taxon>
        <taxon>Cannabaceae</taxon>
        <taxon>Trema</taxon>
    </lineage>
</organism>
<name>A0A2P5C484_TREOI</name>
<comment type="caution">
    <text evidence="1">The sequence shown here is derived from an EMBL/GenBank/DDBJ whole genome shotgun (WGS) entry which is preliminary data.</text>
</comment>
<reference evidence="2" key="1">
    <citation type="submission" date="2016-06" db="EMBL/GenBank/DDBJ databases">
        <title>Parallel loss of symbiosis genes in relatives of nitrogen-fixing non-legume Parasponia.</title>
        <authorList>
            <person name="Van Velzen R."/>
            <person name="Holmer R."/>
            <person name="Bu F."/>
            <person name="Rutten L."/>
            <person name="Van Zeijl A."/>
            <person name="Liu W."/>
            <person name="Santuari L."/>
            <person name="Cao Q."/>
            <person name="Sharma T."/>
            <person name="Shen D."/>
            <person name="Roswanjaya Y."/>
            <person name="Wardhani T."/>
            <person name="Kalhor M.S."/>
            <person name="Jansen J."/>
            <person name="Van den Hoogen J."/>
            <person name="Gungor B."/>
            <person name="Hartog M."/>
            <person name="Hontelez J."/>
            <person name="Verver J."/>
            <person name="Yang W.-C."/>
            <person name="Schijlen E."/>
            <person name="Repin R."/>
            <person name="Schilthuizen M."/>
            <person name="Schranz E."/>
            <person name="Heidstra R."/>
            <person name="Miyata K."/>
            <person name="Fedorova E."/>
            <person name="Kohlen W."/>
            <person name="Bisseling T."/>
            <person name="Smit S."/>
            <person name="Geurts R."/>
        </authorList>
    </citation>
    <scope>NUCLEOTIDE SEQUENCE [LARGE SCALE GENOMIC DNA]</scope>
    <source>
        <strain evidence="2">cv. RG33-2</strain>
    </source>
</reference>
<dbReference type="AlphaFoldDB" id="A0A2P5C484"/>
<gene>
    <name evidence="1" type="ORF">TorRG33x02_298320</name>
</gene>
<protein>
    <submittedName>
        <fullName evidence="1">Uncharacterized protein</fullName>
    </submittedName>
</protein>
<evidence type="ECO:0000313" key="2">
    <source>
        <dbReference type="Proteomes" id="UP000237000"/>
    </source>
</evidence>
<dbReference type="Proteomes" id="UP000237000">
    <property type="component" value="Unassembled WGS sequence"/>
</dbReference>
<proteinExistence type="predicted"/>